<protein>
    <submittedName>
        <fullName evidence="2">Uncharacterized protein</fullName>
    </submittedName>
</protein>
<sequence length="177" mass="20253">MDQSTKVTIHSRVLHKQLVSAIGLYLERAEGSFRILELGTTEASLQEGRMTPENHLPSPNALHLTPNKAPTLWQWASQSFLALCLTWEEVGGSRRRSRQDNNARKEPMWEEKEVEDSRRRNRRGDSARKEVGIENKARWTESDVAYVLKRGSSYDHRQPGGAYSFPGPHAEEILQRC</sequence>
<dbReference type="Proteomes" id="UP000735302">
    <property type="component" value="Unassembled WGS sequence"/>
</dbReference>
<feature type="region of interest" description="Disordered" evidence="1">
    <location>
        <begin position="94"/>
        <end position="129"/>
    </location>
</feature>
<keyword evidence="3" id="KW-1185">Reference proteome</keyword>
<dbReference type="EMBL" id="BLXT01005946">
    <property type="protein sequence ID" value="GFO27723.1"/>
    <property type="molecule type" value="Genomic_DNA"/>
</dbReference>
<gene>
    <name evidence="2" type="ORF">PoB_005422800</name>
</gene>
<feature type="compositionally biased region" description="Basic and acidic residues" evidence="1">
    <location>
        <begin position="98"/>
        <end position="129"/>
    </location>
</feature>
<dbReference type="AlphaFoldDB" id="A0AAV4C880"/>
<proteinExistence type="predicted"/>
<name>A0AAV4C880_9GAST</name>
<evidence type="ECO:0000313" key="2">
    <source>
        <dbReference type="EMBL" id="GFO27723.1"/>
    </source>
</evidence>
<reference evidence="2 3" key="1">
    <citation type="journal article" date="2021" name="Elife">
        <title>Chloroplast acquisition without the gene transfer in kleptoplastic sea slugs, Plakobranchus ocellatus.</title>
        <authorList>
            <person name="Maeda T."/>
            <person name="Takahashi S."/>
            <person name="Yoshida T."/>
            <person name="Shimamura S."/>
            <person name="Takaki Y."/>
            <person name="Nagai Y."/>
            <person name="Toyoda A."/>
            <person name="Suzuki Y."/>
            <person name="Arimoto A."/>
            <person name="Ishii H."/>
            <person name="Satoh N."/>
            <person name="Nishiyama T."/>
            <person name="Hasebe M."/>
            <person name="Maruyama T."/>
            <person name="Minagawa J."/>
            <person name="Obokata J."/>
            <person name="Shigenobu S."/>
        </authorList>
    </citation>
    <scope>NUCLEOTIDE SEQUENCE [LARGE SCALE GENOMIC DNA]</scope>
</reference>
<organism evidence="2 3">
    <name type="scientific">Plakobranchus ocellatus</name>
    <dbReference type="NCBI Taxonomy" id="259542"/>
    <lineage>
        <taxon>Eukaryota</taxon>
        <taxon>Metazoa</taxon>
        <taxon>Spiralia</taxon>
        <taxon>Lophotrochozoa</taxon>
        <taxon>Mollusca</taxon>
        <taxon>Gastropoda</taxon>
        <taxon>Heterobranchia</taxon>
        <taxon>Euthyneura</taxon>
        <taxon>Panpulmonata</taxon>
        <taxon>Sacoglossa</taxon>
        <taxon>Placobranchoidea</taxon>
        <taxon>Plakobranchidae</taxon>
        <taxon>Plakobranchus</taxon>
    </lineage>
</organism>
<accession>A0AAV4C880</accession>
<evidence type="ECO:0000256" key="1">
    <source>
        <dbReference type="SAM" id="MobiDB-lite"/>
    </source>
</evidence>
<evidence type="ECO:0000313" key="3">
    <source>
        <dbReference type="Proteomes" id="UP000735302"/>
    </source>
</evidence>
<comment type="caution">
    <text evidence="2">The sequence shown here is derived from an EMBL/GenBank/DDBJ whole genome shotgun (WGS) entry which is preliminary data.</text>
</comment>